<evidence type="ECO:0000256" key="3">
    <source>
        <dbReference type="ARBA" id="ARBA00023125"/>
    </source>
</evidence>
<gene>
    <name evidence="8" type="ORF">HA052_15895</name>
</gene>
<evidence type="ECO:0000313" key="9">
    <source>
        <dbReference type="Proteomes" id="UP001515641"/>
    </source>
</evidence>
<dbReference type="Pfam" id="PF00589">
    <property type="entry name" value="Phage_integrase"/>
    <property type="match status" value="1"/>
</dbReference>
<dbReference type="PROSITE" id="PS51898">
    <property type="entry name" value="TYR_RECOMBINASE"/>
    <property type="match status" value="1"/>
</dbReference>
<keyword evidence="4" id="KW-0233">DNA recombination</keyword>
<dbReference type="Proteomes" id="UP001515641">
    <property type="component" value="Unassembled WGS sequence"/>
</dbReference>
<feature type="domain" description="Tyr recombinase" evidence="6">
    <location>
        <begin position="188"/>
        <end position="375"/>
    </location>
</feature>
<evidence type="ECO:0000256" key="2">
    <source>
        <dbReference type="ARBA" id="ARBA00022908"/>
    </source>
</evidence>
<dbReference type="Gene3D" id="1.10.150.130">
    <property type="match status" value="1"/>
</dbReference>
<dbReference type="SUPFAM" id="SSF56349">
    <property type="entry name" value="DNA breaking-rejoining enzymes"/>
    <property type="match status" value="1"/>
</dbReference>
<evidence type="ECO:0000259" key="6">
    <source>
        <dbReference type="PROSITE" id="PS51898"/>
    </source>
</evidence>
<evidence type="ECO:0000313" key="8">
    <source>
        <dbReference type="EMBL" id="NHR06671.1"/>
    </source>
</evidence>
<comment type="caution">
    <text evidence="8">The sequence shown here is derived from an EMBL/GenBank/DDBJ whole genome shotgun (WGS) entry which is preliminary data.</text>
</comment>
<protein>
    <submittedName>
        <fullName evidence="8">DUF3596 domain-containing protein</fullName>
    </submittedName>
</protein>
<dbReference type="InterPro" id="IPR010998">
    <property type="entry name" value="Integrase_recombinase_N"/>
</dbReference>
<comment type="similarity">
    <text evidence="1">Belongs to the 'phage' integrase family.</text>
</comment>
<dbReference type="PROSITE" id="PS51900">
    <property type="entry name" value="CB"/>
    <property type="match status" value="1"/>
</dbReference>
<dbReference type="PANTHER" id="PTHR30629:SF2">
    <property type="entry name" value="PROPHAGE INTEGRASE INTS-RELATED"/>
    <property type="match status" value="1"/>
</dbReference>
<accession>A0ABX0LB85</accession>
<dbReference type="InterPro" id="IPR022000">
    <property type="entry name" value="Min27-like_integrase_DNA_bind"/>
</dbReference>
<keyword evidence="3 5" id="KW-0238">DNA-binding</keyword>
<dbReference type="InterPro" id="IPR011010">
    <property type="entry name" value="DNA_brk_join_enz"/>
</dbReference>
<dbReference type="InterPro" id="IPR050808">
    <property type="entry name" value="Phage_Integrase"/>
</dbReference>
<sequence length="391" mass="44260">MGTEREYDGVRAASASTIEIDFYYAGERCRERIKLQPTPANMKRAAQHRAAVLIAIEQGTFDYATTFPNSKRASTLARATSGKMLASDYLVIWLEKKSLTIKSSTINGYRKIIYGHLIAILGNDSLADVSRSSLRDKFSNIACKNKTLANIQSVLRAALTDALEEGLISSNPIADWTYRKVEPPKLSDDIDPFTSEEQNRILQACEGQARNFIQFAFWTGLRTSEIVALDWSDVDWTRKVIKVNKAITQKSGEAEDTKTRAGRREVKLLAPALSALIDQKQFTYQQWAEIFQNPNTGERWTGDQPIRKTMWTHVLKLAHVRYRYPYQTRHTYASMMLSAGEHPMWVAKQMGHADWGMIRKTYGRWIPSEVDDAGSRAVAMFCKEPGSGEEE</sequence>
<evidence type="ECO:0000256" key="4">
    <source>
        <dbReference type="ARBA" id="ARBA00023172"/>
    </source>
</evidence>
<evidence type="ECO:0000259" key="7">
    <source>
        <dbReference type="PROSITE" id="PS51900"/>
    </source>
</evidence>
<keyword evidence="9" id="KW-1185">Reference proteome</keyword>
<dbReference type="InterPro" id="IPR004107">
    <property type="entry name" value="Integrase_SAM-like_N"/>
</dbReference>
<reference evidence="8 9" key="1">
    <citation type="submission" date="2020-03" db="EMBL/GenBank/DDBJ databases">
        <title>Draft genome sequence of environmentally isolated cultures.</title>
        <authorList>
            <person name="Wilson H.S."/>
            <person name="De Leon M.E."/>
        </authorList>
    </citation>
    <scope>NUCLEOTIDE SEQUENCE [LARGE SCALE GENOMIC DNA]</scope>
    <source>
        <strain evidence="8 9">HSC-31F16</strain>
    </source>
</reference>
<evidence type="ECO:0000256" key="5">
    <source>
        <dbReference type="PROSITE-ProRule" id="PRU01248"/>
    </source>
</evidence>
<dbReference type="InterPro" id="IPR044068">
    <property type="entry name" value="CB"/>
</dbReference>
<keyword evidence="2" id="KW-0229">DNA integration</keyword>
<feature type="domain" description="Core-binding (CB)" evidence="7">
    <location>
        <begin position="84"/>
        <end position="163"/>
    </location>
</feature>
<organism evidence="8 9">
    <name type="scientific">Chromobacterium fluminis</name>
    <dbReference type="NCBI Taxonomy" id="3044269"/>
    <lineage>
        <taxon>Bacteria</taxon>
        <taxon>Pseudomonadati</taxon>
        <taxon>Pseudomonadota</taxon>
        <taxon>Betaproteobacteria</taxon>
        <taxon>Neisseriales</taxon>
        <taxon>Chromobacteriaceae</taxon>
        <taxon>Chromobacterium</taxon>
    </lineage>
</organism>
<dbReference type="Pfam" id="PF12167">
    <property type="entry name" value="Arm-DNA-bind_2"/>
    <property type="match status" value="1"/>
</dbReference>
<evidence type="ECO:0000256" key="1">
    <source>
        <dbReference type="ARBA" id="ARBA00008857"/>
    </source>
</evidence>
<dbReference type="PANTHER" id="PTHR30629">
    <property type="entry name" value="PROPHAGE INTEGRASE"/>
    <property type="match status" value="1"/>
</dbReference>
<dbReference type="InterPro" id="IPR002104">
    <property type="entry name" value="Integrase_catalytic"/>
</dbReference>
<dbReference type="Gene3D" id="1.10.443.10">
    <property type="entry name" value="Intergrase catalytic core"/>
    <property type="match status" value="1"/>
</dbReference>
<dbReference type="Pfam" id="PF14659">
    <property type="entry name" value="Phage_int_SAM_3"/>
    <property type="match status" value="1"/>
</dbReference>
<dbReference type="CDD" id="cd01189">
    <property type="entry name" value="INT_ICEBs1_C_like"/>
    <property type="match status" value="1"/>
</dbReference>
<dbReference type="RefSeq" id="WP_166452615.1">
    <property type="nucleotide sequence ID" value="NZ_JAAOMA010000022.1"/>
</dbReference>
<dbReference type="EMBL" id="JAAOMA010000022">
    <property type="protein sequence ID" value="NHR06671.1"/>
    <property type="molecule type" value="Genomic_DNA"/>
</dbReference>
<name>A0ABX0LB85_9NEIS</name>
<dbReference type="InterPro" id="IPR013762">
    <property type="entry name" value="Integrase-like_cat_sf"/>
</dbReference>
<proteinExistence type="inferred from homology"/>